<sequence>MDLAAALFIFAGSVLALTAALGIVRFPDTLTRMHAAAKPQALGLVLSCVGAAIRLRHSIDLGMLVLIALFALLTSPVLAHLIGRLAYRELLEDQAALQARQKL</sequence>
<protein>
    <submittedName>
        <fullName evidence="3">Monovalent cation/proton antiporter, MnhG/PhaG subunit</fullName>
    </submittedName>
</protein>
<evidence type="ECO:0000256" key="1">
    <source>
        <dbReference type="ARBA" id="ARBA00008404"/>
    </source>
</evidence>
<proteinExistence type="inferred from homology"/>
<keyword evidence="2" id="KW-1133">Transmembrane helix</keyword>
<dbReference type="InterPro" id="IPR005133">
    <property type="entry name" value="PhaG_MnhG_YufB"/>
</dbReference>
<comment type="similarity">
    <text evidence="1">Belongs to the CPA3 antiporters (TC 2.A.63) subunit G family.</text>
</comment>
<feature type="transmembrane region" description="Helical" evidence="2">
    <location>
        <begin position="61"/>
        <end position="82"/>
    </location>
</feature>
<dbReference type="RefSeq" id="WP_013137309.1">
    <property type="nucleotide sequence ID" value="NC_014168.1"/>
</dbReference>
<accession>D6ZB94</accession>
<reference evidence="3 4" key="1">
    <citation type="journal article" date="2010" name="Stand. Genomic Sci.">
        <title>Complete genome sequence of Segniliparus rotundus type strain (CDC 1076).</title>
        <authorList>
            <person name="Sikorski J."/>
            <person name="Lapidus A."/>
            <person name="Copeland A."/>
            <person name="Misra M."/>
            <person name="Glavina Del Rio T."/>
            <person name="Nolan M."/>
            <person name="Lucas S."/>
            <person name="Chen F."/>
            <person name="Tice H."/>
            <person name="Cheng J.F."/>
            <person name="Jando M."/>
            <person name="Schneider S."/>
            <person name="Bruce D."/>
            <person name="Goodwin L."/>
            <person name="Pitluck S."/>
            <person name="Liolios K."/>
            <person name="Mikhailova N."/>
            <person name="Pati A."/>
            <person name="Ivanova N."/>
            <person name="Mavromatis K."/>
            <person name="Chen A."/>
            <person name="Palaniappan K."/>
            <person name="Chertkov O."/>
            <person name="Land M."/>
            <person name="Hauser L."/>
            <person name="Chang Y.J."/>
            <person name="Jeffries C.D."/>
            <person name="Brettin T."/>
            <person name="Detter J.C."/>
            <person name="Han C."/>
            <person name="Rohde M."/>
            <person name="Goker M."/>
            <person name="Bristow J."/>
            <person name="Eisen J.A."/>
            <person name="Markowitz V."/>
            <person name="Hugenholtz P."/>
            <person name="Kyrpides N.C."/>
            <person name="Klenk H.P."/>
        </authorList>
    </citation>
    <scope>NUCLEOTIDE SEQUENCE [LARGE SCALE GENOMIC DNA]</scope>
    <source>
        <strain evidence="4">ATCC BAA-972 / CDC 1076 / CIP 108378 / DSM 44985 / JCM 13578</strain>
    </source>
</reference>
<dbReference type="PANTHER" id="PTHR34703:SF1">
    <property type="entry name" value="ANTIPORTER SUBUNIT MNHG2-RELATED"/>
    <property type="match status" value="1"/>
</dbReference>
<dbReference type="NCBIfam" id="NF009314">
    <property type="entry name" value="PRK12674.1-2"/>
    <property type="match status" value="1"/>
</dbReference>
<dbReference type="STRING" id="640132.Srot_0366"/>
<dbReference type="HOGENOM" id="CLU_121334_2_3_11"/>
<dbReference type="KEGG" id="srt:Srot_0366"/>
<organism evidence="3 4">
    <name type="scientific">Segniliparus rotundus (strain ATCC BAA-972 / CDC 1076 / CIP 108378 / DSM 44985 / JCM 13578)</name>
    <dbReference type="NCBI Taxonomy" id="640132"/>
    <lineage>
        <taxon>Bacteria</taxon>
        <taxon>Bacillati</taxon>
        <taxon>Actinomycetota</taxon>
        <taxon>Actinomycetes</taxon>
        <taxon>Mycobacteriales</taxon>
        <taxon>Segniliparaceae</taxon>
        <taxon>Segniliparus</taxon>
    </lineage>
</organism>
<gene>
    <name evidence="3" type="ordered locus">Srot_0366</name>
</gene>
<dbReference type="NCBIfam" id="TIGR01300">
    <property type="entry name" value="CPA3_mnhG_phaG"/>
    <property type="match status" value="1"/>
</dbReference>
<dbReference type="Proteomes" id="UP000002247">
    <property type="component" value="Chromosome"/>
</dbReference>
<evidence type="ECO:0000313" key="4">
    <source>
        <dbReference type="Proteomes" id="UP000002247"/>
    </source>
</evidence>
<feature type="transmembrane region" description="Helical" evidence="2">
    <location>
        <begin position="6"/>
        <end position="24"/>
    </location>
</feature>
<dbReference type="GO" id="GO:0015385">
    <property type="term" value="F:sodium:proton antiporter activity"/>
    <property type="evidence" value="ECO:0007669"/>
    <property type="project" value="TreeGrafter"/>
</dbReference>
<dbReference type="EMBL" id="CP001958">
    <property type="protein sequence ID" value="ADG96853.1"/>
    <property type="molecule type" value="Genomic_DNA"/>
</dbReference>
<dbReference type="OrthoDB" id="3214257at2"/>
<keyword evidence="4" id="KW-1185">Reference proteome</keyword>
<evidence type="ECO:0000313" key="3">
    <source>
        <dbReference type="EMBL" id="ADG96853.1"/>
    </source>
</evidence>
<dbReference type="eggNOG" id="COG1320">
    <property type="taxonomic scope" value="Bacteria"/>
</dbReference>
<evidence type="ECO:0000256" key="2">
    <source>
        <dbReference type="SAM" id="Phobius"/>
    </source>
</evidence>
<keyword evidence="2" id="KW-0812">Transmembrane</keyword>
<keyword evidence="2" id="KW-0472">Membrane</keyword>
<dbReference type="Pfam" id="PF03334">
    <property type="entry name" value="PhaG_MnhG_YufB"/>
    <property type="match status" value="1"/>
</dbReference>
<dbReference type="PANTHER" id="PTHR34703">
    <property type="entry name" value="ANTIPORTER SUBUNIT MNHG2-RELATED"/>
    <property type="match status" value="1"/>
</dbReference>
<name>D6ZB94_SEGRD</name>
<dbReference type="AlphaFoldDB" id="D6ZB94"/>